<sequence>MKTYYILLIVLYLFVLSTGHMDDDIYQSENGLYLTYPYMSDDHMIDILDSKAKHSAFGTKQKWYPNDLENLDKNKVFYVHRRRFTRPYGR</sequence>
<reference evidence="3" key="1">
    <citation type="submission" date="2023-11" db="UniProtKB">
        <authorList>
            <consortium name="WormBaseParasite"/>
        </authorList>
    </citation>
    <scope>IDENTIFICATION</scope>
</reference>
<name>A0AA84ZL35_9TREM</name>
<organism evidence="2 3">
    <name type="scientific">Schistosoma margrebowiei</name>
    <dbReference type="NCBI Taxonomy" id="48269"/>
    <lineage>
        <taxon>Eukaryota</taxon>
        <taxon>Metazoa</taxon>
        <taxon>Spiralia</taxon>
        <taxon>Lophotrochozoa</taxon>
        <taxon>Platyhelminthes</taxon>
        <taxon>Trematoda</taxon>
        <taxon>Digenea</taxon>
        <taxon>Strigeidida</taxon>
        <taxon>Schistosomatoidea</taxon>
        <taxon>Schistosomatidae</taxon>
        <taxon>Schistosoma</taxon>
    </lineage>
</organism>
<evidence type="ECO:0000313" key="3">
    <source>
        <dbReference type="WBParaSite" id="SMRG1_33730.1"/>
    </source>
</evidence>
<evidence type="ECO:0000256" key="1">
    <source>
        <dbReference type="SAM" id="SignalP"/>
    </source>
</evidence>
<accession>A0AA84ZL35</accession>
<protein>
    <submittedName>
        <fullName evidence="3">Uncharacterized protein</fullName>
    </submittedName>
</protein>
<evidence type="ECO:0000313" key="2">
    <source>
        <dbReference type="Proteomes" id="UP000050790"/>
    </source>
</evidence>
<dbReference type="WBParaSite" id="SMRG1_33730.1">
    <property type="protein sequence ID" value="SMRG1_33730.1"/>
    <property type="gene ID" value="SMRG1_33730"/>
</dbReference>
<keyword evidence="1" id="KW-0732">Signal</keyword>
<feature type="chain" id="PRO_5041711816" evidence="1">
    <location>
        <begin position="20"/>
        <end position="90"/>
    </location>
</feature>
<feature type="signal peptide" evidence="1">
    <location>
        <begin position="1"/>
        <end position="19"/>
    </location>
</feature>
<dbReference type="AlphaFoldDB" id="A0AA84ZL35"/>
<proteinExistence type="predicted"/>
<dbReference type="Proteomes" id="UP000050790">
    <property type="component" value="Unassembled WGS sequence"/>
</dbReference>